<dbReference type="PANTHER" id="PTHR33606">
    <property type="entry name" value="PROTEIN YCII"/>
    <property type="match status" value="1"/>
</dbReference>
<dbReference type="EMBL" id="JADOTZ010000001">
    <property type="protein sequence ID" value="MBG6083824.1"/>
    <property type="molecule type" value="Genomic_DNA"/>
</dbReference>
<dbReference type="SUPFAM" id="SSF54909">
    <property type="entry name" value="Dimeric alpha+beta barrel"/>
    <property type="match status" value="1"/>
</dbReference>
<evidence type="ECO:0000313" key="4">
    <source>
        <dbReference type="Proteomes" id="UP000625033"/>
    </source>
</evidence>
<dbReference type="AlphaFoldDB" id="A0A931GKT8"/>
<proteinExistence type="inferred from homology"/>
<dbReference type="InterPro" id="IPR011008">
    <property type="entry name" value="Dimeric_a/b-barrel"/>
</dbReference>
<evidence type="ECO:0000313" key="3">
    <source>
        <dbReference type="EMBL" id="MBG6083824.1"/>
    </source>
</evidence>
<comment type="similarity">
    <text evidence="1">Belongs to the YciI family.</text>
</comment>
<gene>
    <name evidence="3" type="ORF">IW252_000591</name>
</gene>
<dbReference type="RefSeq" id="WP_196835218.1">
    <property type="nucleotide sequence ID" value="NZ_JADOTZ010000001.1"/>
</dbReference>
<dbReference type="PANTHER" id="PTHR33606:SF3">
    <property type="entry name" value="PROTEIN YCII"/>
    <property type="match status" value="1"/>
</dbReference>
<accession>A0A931GKT8</accession>
<dbReference type="Gene3D" id="3.30.70.1060">
    <property type="entry name" value="Dimeric alpha+beta barrel"/>
    <property type="match status" value="1"/>
</dbReference>
<reference evidence="3" key="1">
    <citation type="submission" date="2020-11" db="EMBL/GenBank/DDBJ databases">
        <title>Sequencing the genomes of 1000 actinobacteria strains.</title>
        <authorList>
            <person name="Klenk H.-P."/>
        </authorList>
    </citation>
    <scope>NUCLEOTIDE SEQUENCE</scope>
    <source>
        <strain evidence="3">DSM 26152</strain>
    </source>
</reference>
<evidence type="ECO:0000259" key="2">
    <source>
        <dbReference type="Pfam" id="PF03795"/>
    </source>
</evidence>
<sequence length="99" mass="10597">MSLYSVEYVYAPETDEARAEHRAAHRELLGSLSDPEHVKLVASGPYTDGSGALLVFAASGEDAVNEVIRRDPFVSEGLVANAKVTEWDPVTGELSGYAS</sequence>
<protein>
    <submittedName>
        <fullName evidence="3">Uncharacterized protein YciI</fullName>
    </submittedName>
</protein>
<feature type="domain" description="YCII-related" evidence="2">
    <location>
        <begin position="9"/>
        <end position="87"/>
    </location>
</feature>
<evidence type="ECO:0000256" key="1">
    <source>
        <dbReference type="ARBA" id="ARBA00007689"/>
    </source>
</evidence>
<name>A0A931GKT8_9MICC</name>
<organism evidence="3 4">
    <name type="scientific">Zhihengliuella flava</name>
    <dbReference type="NCBI Taxonomy" id="1285193"/>
    <lineage>
        <taxon>Bacteria</taxon>
        <taxon>Bacillati</taxon>
        <taxon>Actinomycetota</taxon>
        <taxon>Actinomycetes</taxon>
        <taxon>Micrococcales</taxon>
        <taxon>Micrococcaceae</taxon>
        <taxon>Zhihengliuella</taxon>
    </lineage>
</organism>
<keyword evidence="4" id="KW-1185">Reference proteome</keyword>
<dbReference type="Pfam" id="PF03795">
    <property type="entry name" value="YCII"/>
    <property type="match status" value="1"/>
</dbReference>
<dbReference type="Proteomes" id="UP000625033">
    <property type="component" value="Unassembled WGS sequence"/>
</dbReference>
<dbReference type="InterPro" id="IPR051807">
    <property type="entry name" value="Sec-metab_biosynth-assoc"/>
</dbReference>
<comment type="caution">
    <text evidence="3">The sequence shown here is derived from an EMBL/GenBank/DDBJ whole genome shotgun (WGS) entry which is preliminary data.</text>
</comment>
<dbReference type="InterPro" id="IPR005545">
    <property type="entry name" value="YCII"/>
</dbReference>